<keyword evidence="1" id="KW-1133">Transmembrane helix</keyword>
<keyword evidence="1" id="KW-0812">Transmembrane</keyword>
<evidence type="ECO:0000313" key="3">
    <source>
        <dbReference type="Proteomes" id="UP000050668"/>
    </source>
</evidence>
<dbReference type="EMBL" id="LGRV01000003">
    <property type="protein sequence ID" value="KOS68636.1"/>
    <property type="molecule type" value="Genomic_DNA"/>
</dbReference>
<gene>
    <name evidence="2" type="ORF">AEA09_08820</name>
</gene>
<sequence>MPKCIECKEKWTWKQSMRSIVSLSRFHACPHCQQKQMLTSMTRISILLLVFVPYVAMPYVVDDEIKSSALTIGVAIYLFALLMMMPFLMDFRVIPKHLQKYAQK</sequence>
<organism evidence="2 3">
    <name type="scientific">Lysinibacillus contaminans</name>
    <dbReference type="NCBI Taxonomy" id="1293441"/>
    <lineage>
        <taxon>Bacteria</taxon>
        <taxon>Bacillati</taxon>
        <taxon>Bacillota</taxon>
        <taxon>Bacilli</taxon>
        <taxon>Bacillales</taxon>
        <taxon>Bacillaceae</taxon>
        <taxon>Lysinibacillus</taxon>
    </lineage>
</organism>
<evidence type="ECO:0000313" key="2">
    <source>
        <dbReference type="EMBL" id="KOS68636.1"/>
    </source>
</evidence>
<dbReference type="InterPro" id="IPR026369">
    <property type="entry name" value="CxxC_20_CxxC"/>
</dbReference>
<dbReference type="NCBIfam" id="TIGR04104">
    <property type="entry name" value="cxxc_20_cxxc"/>
    <property type="match status" value="1"/>
</dbReference>
<dbReference type="RefSeq" id="WP_053583477.1">
    <property type="nucleotide sequence ID" value="NZ_LGRV01000003.1"/>
</dbReference>
<name>A0ABR5K1A3_9BACI</name>
<evidence type="ECO:0000256" key="1">
    <source>
        <dbReference type="SAM" id="Phobius"/>
    </source>
</evidence>
<feature type="transmembrane region" description="Helical" evidence="1">
    <location>
        <begin position="67"/>
        <end position="89"/>
    </location>
</feature>
<protein>
    <recommendedName>
        <fullName evidence="4">Cxxc_20_cxxc protein</fullName>
    </recommendedName>
</protein>
<keyword evidence="3" id="KW-1185">Reference proteome</keyword>
<evidence type="ECO:0008006" key="4">
    <source>
        <dbReference type="Google" id="ProtNLM"/>
    </source>
</evidence>
<comment type="caution">
    <text evidence="2">The sequence shown here is derived from an EMBL/GenBank/DDBJ whole genome shotgun (WGS) entry which is preliminary data.</text>
</comment>
<dbReference type="Proteomes" id="UP000050668">
    <property type="component" value="Unassembled WGS sequence"/>
</dbReference>
<keyword evidence="1" id="KW-0472">Membrane</keyword>
<reference evidence="3" key="1">
    <citation type="submission" date="2015-07" db="EMBL/GenBank/DDBJ databases">
        <title>Fjat-14205 dsm 2895.</title>
        <authorList>
            <person name="Liu B."/>
            <person name="Wang J."/>
            <person name="Zhu Y."/>
            <person name="Liu G."/>
            <person name="Chen Q."/>
            <person name="Chen Z."/>
            <person name="Lan J."/>
            <person name="Che J."/>
            <person name="Ge C."/>
            <person name="Shi H."/>
            <person name="Pan Z."/>
            <person name="Liu X."/>
        </authorList>
    </citation>
    <scope>NUCLEOTIDE SEQUENCE [LARGE SCALE GENOMIC DNA]</scope>
    <source>
        <strain evidence="3">DSM 25560</strain>
    </source>
</reference>
<proteinExistence type="predicted"/>
<accession>A0ABR5K1A3</accession>
<feature type="transmembrane region" description="Helical" evidence="1">
    <location>
        <begin position="44"/>
        <end position="61"/>
    </location>
</feature>